<feature type="repeat" description="WD" evidence="5">
    <location>
        <begin position="455"/>
        <end position="496"/>
    </location>
</feature>
<dbReference type="PROSITE" id="PS50082">
    <property type="entry name" value="WD_REPEATS_2"/>
    <property type="match status" value="6"/>
</dbReference>
<dbReference type="Gene3D" id="3.30.200.20">
    <property type="entry name" value="Phosphorylase Kinase, domain 1"/>
    <property type="match status" value="1"/>
</dbReference>
<evidence type="ECO:0000256" key="4">
    <source>
        <dbReference type="ARBA" id="ARBA00022840"/>
    </source>
</evidence>
<dbReference type="PROSITE" id="PS00108">
    <property type="entry name" value="PROTEIN_KINASE_ST"/>
    <property type="match status" value="1"/>
</dbReference>
<keyword evidence="1 5" id="KW-0853">WD repeat</keyword>
<dbReference type="InterPro" id="IPR036322">
    <property type="entry name" value="WD40_repeat_dom_sf"/>
</dbReference>
<feature type="domain" description="Protein kinase" evidence="8">
    <location>
        <begin position="12"/>
        <end position="285"/>
    </location>
</feature>
<dbReference type="PRINTS" id="PR00320">
    <property type="entry name" value="GPROTEINBRPT"/>
</dbReference>
<evidence type="ECO:0000313" key="10">
    <source>
        <dbReference type="Proteomes" id="UP001500212"/>
    </source>
</evidence>
<evidence type="ECO:0000256" key="5">
    <source>
        <dbReference type="PROSITE-ProRule" id="PRU00221"/>
    </source>
</evidence>
<dbReference type="RefSeq" id="WP_345349249.1">
    <property type="nucleotide sequence ID" value="NZ_BAABHJ010000002.1"/>
</dbReference>
<dbReference type="PROSITE" id="PS00678">
    <property type="entry name" value="WD_REPEATS_1"/>
    <property type="match status" value="5"/>
</dbReference>
<keyword evidence="2" id="KW-0677">Repeat</keyword>
<dbReference type="PANTHER" id="PTHR22847:SF637">
    <property type="entry name" value="WD REPEAT DOMAIN 5B"/>
    <property type="match status" value="1"/>
</dbReference>
<dbReference type="SUPFAM" id="SSF56112">
    <property type="entry name" value="Protein kinase-like (PK-like)"/>
    <property type="match status" value="1"/>
</dbReference>
<dbReference type="InterPro" id="IPR017441">
    <property type="entry name" value="Protein_kinase_ATP_BS"/>
</dbReference>
<dbReference type="PANTHER" id="PTHR22847">
    <property type="entry name" value="WD40 REPEAT PROTEIN"/>
    <property type="match status" value="1"/>
</dbReference>
<name>A0ABP8TFC4_9ACTN</name>
<keyword evidence="3 6" id="KW-0547">Nucleotide-binding</keyword>
<feature type="repeat" description="WD" evidence="5">
    <location>
        <begin position="497"/>
        <end position="538"/>
    </location>
</feature>
<evidence type="ECO:0000256" key="6">
    <source>
        <dbReference type="PROSITE-ProRule" id="PRU10141"/>
    </source>
</evidence>
<dbReference type="SMART" id="SM00320">
    <property type="entry name" value="WD40"/>
    <property type="match status" value="6"/>
</dbReference>
<evidence type="ECO:0000256" key="2">
    <source>
        <dbReference type="ARBA" id="ARBA00022737"/>
    </source>
</evidence>
<gene>
    <name evidence="9" type="ORF">GCM10023195_11140</name>
</gene>
<dbReference type="CDD" id="cd14014">
    <property type="entry name" value="STKc_PknB_like"/>
    <property type="match status" value="1"/>
</dbReference>
<feature type="region of interest" description="Disordered" evidence="7">
    <location>
        <begin position="275"/>
        <end position="331"/>
    </location>
</feature>
<protein>
    <recommendedName>
        <fullName evidence="8">Protein kinase domain-containing protein</fullName>
    </recommendedName>
</protein>
<dbReference type="Gene3D" id="1.10.510.10">
    <property type="entry name" value="Transferase(Phosphotransferase) domain 1"/>
    <property type="match status" value="1"/>
</dbReference>
<dbReference type="Gene3D" id="2.130.10.10">
    <property type="entry name" value="YVTN repeat-like/Quinoprotein amine dehydrogenase"/>
    <property type="match status" value="3"/>
</dbReference>
<dbReference type="InterPro" id="IPR015943">
    <property type="entry name" value="WD40/YVTN_repeat-like_dom_sf"/>
</dbReference>
<keyword evidence="10" id="KW-1185">Reference proteome</keyword>
<dbReference type="PROSITE" id="PS50011">
    <property type="entry name" value="PROTEIN_KINASE_DOM"/>
    <property type="match status" value="1"/>
</dbReference>
<dbReference type="InterPro" id="IPR011009">
    <property type="entry name" value="Kinase-like_dom_sf"/>
</dbReference>
<dbReference type="InterPro" id="IPR001680">
    <property type="entry name" value="WD40_rpt"/>
</dbReference>
<dbReference type="InterPro" id="IPR019775">
    <property type="entry name" value="WD40_repeat_CS"/>
</dbReference>
<feature type="repeat" description="WD" evidence="5">
    <location>
        <begin position="538"/>
        <end position="579"/>
    </location>
</feature>
<dbReference type="PROSITE" id="PS50294">
    <property type="entry name" value="WD_REPEATS_REGION"/>
    <property type="match status" value="6"/>
</dbReference>
<sequence length="614" mass="65455">MVQRNVELAGRYRLEEPLGRGGMGEVWRGVDLRLRRQIAVKILPLTVAAEATGVARFRREAEVAATLNHPGITTVFDIDEHRVGDERWLFLVMELMVGRDLRHLLAANRKGLPIEQVRGLAVQVTDALAAAHRRGVVHRDIKPANLFLLEEGRVKICDFGIARLADATKLTATGSSAGTPVYMAPEQIQGGQVDQRTDLYAFGCVLYELLTGTTWVDADSNLGAILYQHLNQPPAPPRSLREDIPDQLDTLVLDLLAKQPDDRPQDATSVAERLRQLPDEPHPQGSRPPPAKVTDTPNTPAADRTPPLRVRPDPPRPAQTALAPTMTSPPALGRIRRRTVLLGGLGAAALAGVPAALLLLDAESGPRTIAPLTGHTDEVNSVAFSPDGKTLATGSVDHTARLWDVATGRTTATLSHTDSVESVAFSPDGKTLATGSWDGTVRLWDVATGHTTATLTGHTGGVESVAFSPDGKTLATGSHDDTVRLWDVATGRTTATLTGHTGPVESVAFSPGGKTLATGSEDHTARLWDVATGRITATLSHTDLVYSVAFSPDGKTLATGSHDNTVRLWDVATGRTTATLTGHTDSVGSVAFSPDGKTLATGSEDHTTRLWKIE</sequence>
<evidence type="ECO:0000313" key="9">
    <source>
        <dbReference type="EMBL" id="GAA4603379.1"/>
    </source>
</evidence>
<organism evidence="9 10">
    <name type="scientific">Actinoallomurus liliacearum</name>
    <dbReference type="NCBI Taxonomy" id="1080073"/>
    <lineage>
        <taxon>Bacteria</taxon>
        <taxon>Bacillati</taxon>
        <taxon>Actinomycetota</taxon>
        <taxon>Actinomycetes</taxon>
        <taxon>Streptosporangiales</taxon>
        <taxon>Thermomonosporaceae</taxon>
        <taxon>Actinoallomurus</taxon>
    </lineage>
</organism>
<reference evidence="10" key="1">
    <citation type="journal article" date="2019" name="Int. J. Syst. Evol. Microbiol.">
        <title>The Global Catalogue of Microorganisms (GCM) 10K type strain sequencing project: providing services to taxonomists for standard genome sequencing and annotation.</title>
        <authorList>
            <consortium name="The Broad Institute Genomics Platform"/>
            <consortium name="The Broad Institute Genome Sequencing Center for Infectious Disease"/>
            <person name="Wu L."/>
            <person name="Ma J."/>
        </authorList>
    </citation>
    <scope>NUCLEOTIDE SEQUENCE [LARGE SCALE GENOMIC DNA]</scope>
    <source>
        <strain evidence="10">JCM 17938</strain>
    </source>
</reference>
<dbReference type="SMART" id="SM00220">
    <property type="entry name" value="S_TKc"/>
    <property type="match status" value="1"/>
</dbReference>
<dbReference type="EMBL" id="BAABHJ010000002">
    <property type="protein sequence ID" value="GAA4603379.1"/>
    <property type="molecule type" value="Genomic_DNA"/>
</dbReference>
<feature type="binding site" evidence="6">
    <location>
        <position position="41"/>
    </location>
    <ligand>
        <name>ATP</name>
        <dbReference type="ChEBI" id="CHEBI:30616"/>
    </ligand>
</feature>
<dbReference type="PROSITE" id="PS00107">
    <property type="entry name" value="PROTEIN_KINASE_ATP"/>
    <property type="match status" value="1"/>
</dbReference>
<accession>A0ABP8TFC4</accession>
<evidence type="ECO:0000256" key="7">
    <source>
        <dbReference type="SAM" id="MobiDB-lite"/>
    </source>
</evidence>
<comment type="caution">
    <text evidence="9">The sequence shown here is derived from an EMBL/GenBank/DDBJ whole genome shotgun (WGS) entry which is preliminary data.</text>
</comment>
<dbReference type="SUPFAM" id="SSF50978">
    <property type="entry name" value="WD40 repeat-like"/>
    <property type="match status" value="1"/>
</dbReference>
<dbReference type="CDD" id="cd00200">
    <property type="entry name" value="WD40"/>
    <property type="match status" value="1"/>
</dbReference>
<feature type="repeat" description="WD" evidence="5">
    <location>
        <begin position="372"/>
        <end position="413"/>
    </location>
</feature>
<dbReference type="Proteomes" id="UP001500212">
    <property type="component" value="Unassembled WGS sequence"/>
</dbReference>
<dbReference type="InterPro" id="IPR000719">
    <property type="entry name" value="Prot_kinase_dom"/>
</dbReference>
<evidence type="ECO:0000256" key="1">
    <source>
        <dbReference type="ARBA" id="ARBA00022574"/>
    </source>
</evidence>
<evidence type="ECO:0000256" key="3">
    <source>
        <dbReference type="ARBA" id="ARBA00022741"/>
    </source>
</evidence>
<dbReference type="InterPro" id="IPR008271">
    <property type="entry name" value="Ser/Thr_kinase_AS"/>
</dbReference>
<proteinExistence type="predicted"/>
<dbReference type="InterPro" id="IPR020472">
    <property type="entry name" value="WD40_PAC1"/>
</dbReference>
<feature type="repeat" description="WD" evidence="5">
    <location>
        <begin position="580"/>
        <end position="614"/>
    </location>
</feature>
<keyword evidence="4 6" id="KW-0067">ATP-binding</keyword>
<dbReference type="Pfam" id="PF00400">
    <property type="entry name" value="WD40"/>
    <property type="match status" value="6"/>
</dbReference>
<dbReference type="Pfam" id="PF00069">
    <property type="entry name" value="Pkinase"/>
    <property type="match status" value="1"/>
</dbReference>
<feature type="repeat" description="WD" evidence="5">
    <location>
        <begin position="413"/>
        <end position="454"/>
    </location>
</feature>
<evidence type="ECO:0000259" key="8">
    <source>
        <dbReference type="PROSITE" id="PS50011"/>
    </source>
</evidence>